<keyword evidence="3" id="KW-0238">DNA-binding</keyword>
<dbReference type="PROSITE" id="PS50811">
    <property type="entry name" value="WRKY"/>
    <property type="match status" value="1"/>
</dbReference>
<dbReference type="GO" id="GO:0000976">
    <property type="term" value="F:transcription cis-regulatory region binding"/>
    <property type="evidence" value="ECO:0007669"/>
    <property type="project" value="TreeGrafter"/>
</dbReference>
<dbReference type="GO" id="GO:0005634">
    <property type="term" value="C:nucleus"/>
    <property type="evidence" value="ECO:0007669"/>
    <property type="project" value="UniProtKB-SubCell"/>
</dbReference>
<dbReference type="AlphaFoldDB" id="A0AA41V6V4"/>
<evidence type="ECO:0000259" key="7">
    <source>
        <dbReference type="PROSITE" id="PS50811"/>
    </source>
</evidence>
<evidence type="ECO:0000256" key="6">
    <source>
        <dbReference type="SAM" id="MobiDB-lite"/>
    </source>
</evidence>
<keyword evidence="4" id="KW-0804">Transcription</keyword>
<feature type="domain" description="WRKY" evidence="7">
    <location>
        <begin position="162"/>
        <end position="228"/>
    </location>
</feature>
<dbReference type="Gene3D" id="2.20.25.80">
    <property type="entry name" value="WRKY domain"/>
    <property type="match status" value="1"/>
</dbReference>
<dbReference type="SMART" id="SM00774">
    <property type="entry name" value="WRKY"/>
    <property type="match status" value="1"/>
</dbReference>
<dbReference type="SUPFAM" id="SSF118290">
    <property type="entry name" value="WRKY DNA-binding domain"/>
    <property type="match status" value="1"/>
</dbReference>
<evidence type="ECO:0000256" key="4">
    <source>
        <dbReference type="ARBA" id="ARBA00023163"/>
    </source>
</evidence>
<dbReference type="PANTHER" id="PTHR32096">
    <property type="entry name" value="WRKY TRANSCRIPTION FACTOR 30-RELATED-RELATED"/>
    <property type="match status" value="1"/>
</dbReference>
<evidence type="ECO:0000256" key="3">
    <source>
        <dbReference type="ARBA" id="ARBA00023125"/>
    </source>
</evidence>
<proteinExistence type="predicted"/>
<feature type="compositionally biased region" description="Polar residues" evidence="6">
    <location>
        <begin position="230"/>
        <end position="266"/>
    </location>
</feature>
<evidence type="ECO:0000313" key="8">
    <source>
        <dbReference type="EMBL" id="MCL7033094.1"/>
    </source>
</evidence>
<organism evidence="8 9">
    <name type="scientific">Papaver nudicaule</name>
    <name type="common">Iceland poppy</name>
    <dbReference type="NCBI Taxonomy" id="74823"/>
    <lineage>
        <taxon>Eukaryota</taxon>
        <taxon>Viridiplantae</taxon>
        <taxon>Streptophyta</taxon>
        <taxon>Embryophyta</taxon>
        <taxon>Tracheophyta</taxon>
        <taxon>Spermatophyta</taxon>
        <taxon>Magnoliopsida</taxon>
        <taxon>Ranunculales</taxon>
        <taxon>Papaveraceae</taxon>
        <taxon>Papaveroideae</taxon>
        <taxon>Papaver</taxon>
    </lineage>
</organism>
<dbReference type="InterPro" id="IPR003657">
    <property type="entry name" value="WRKY_dom"/>
</dbReference>
<evidence type="ECO:0000256" key="1">
    <source>
        <dbReference type="ARBA" id="ARBA00004123"/>
    </source>
</evidence>
<reference evidence="8" key="1">
    <citation type="submission" date="2022-03" db="EMBL/GenBank/DDBJ databases">
        <title>A functionally conserved STORR gene fusion in Papaver species that diverged 16.8 million years ago.</title>
        <authorList>
            <person name="Catania T."/>
        </authorList>
    </citation>
    <scope>NUCLEOTIDE SEQUENCE</scope>
    <source>
        <strain evidence="8">S-191538</strain>
    </source>
</reference>
<sequence length="335" mass="37162">MEEAWDLQAVVSHFPNNELMPTTALNHDDNHPQQDPFDFFSSFTPSDLKELEDDQDFYKPLAYGPSSSNNVNSNEVMPASFYMNNTSYLGGSAAAAAPAPVHLQQFQQQPQHIPKQQQQQLHPSMISSTSSIATTTTTTTKSLKPTLKRRKVQQKRLVCKVPAEGVSSDMWAWRKYGQKPIKGSPYPRGYYKCSSSKGCMAKKLVERSYSEPSMFLITYKAEHNHPIPTHRNSLAGSTRISNNSKPNTNATPSTSAMTNLSAVSSPPTATHALMESSIEAADNKLRGVVQRQVVKQEVKEEYDNSNLMSNEELFMGLEVLSGPSMVTTSGSFLRF</sequence>
<keyword evidence="5" id="KW-0539">Nucleus</keyword>
<evidence type="ECO:0000256" key="2">
    <source>
        <dbReference type="ARBA" id="ARBA00023015"/>
    </source>
</evidence>
<keyword evidence="9" id="KW-1185">Reference proteome</keyword>
<feature type="region of interest" description="Disordered" evidence="6">
    <location>
        <begin position="229"/>
        <end position="266"/>
    </location>
</feature>
<dbReference type="Pfam" id="PF03106">
    <property type="entry name" value="WRKY"/>
    <property type="match status" value="1"/>
</dbReference>
<dbReference type="GO" id="GO:0003700">
    <property type="term" value="F:DNA-binding transcription factor activity"/>
    <property type="evidence" value="ECO:0007669"/>
    <property type="project" value="InterPro"/>
</dbReference>
<dbReference type="PANTHER" id="PTHR32096:SF61">
    <property type="entry name" value="WRKY TRANSCRIPTION FACTOR 22"/>
    <property type="match status" value="1"/>
</dbReference>
<dbReference type="Proteomes" id="UP001177140">
    <property type="component" value="Unassembled WGS sequence"/>
</dbReference>
<dbReference type="InterPro" id="IPR036576">
    <property type="entry name" value="WRKY_dom_sf"/>
</dbReference>
<accession>A0AA41V6V4</accession>
<name>A0AA41V6V4_PAPNU</name>
<dbReference type="InterPro" id="IPR044810">
    <property type="entry name" value="WRKY_plant"/>
</dbReference>
<evidence type="ECO:0000313" key="9">
    <source>
        <dbReference type="Proteomes" id="UP001177140"/>
    </source>
</evidence>
<protein>
    <recommendedName>
        <fullName evidence="7">WRKY domain-containing protein</fullName>
    </recommendedName>
</protein>
<keyword evidence="2" id="KW-0805">Transcription regulation</keyword>
<evidence type="ECO:0000256" key="5">
    <source>
        <dbReference type="ARBA" id="ARBA00023242"/>
    </source>
</evidence>
<gene>
    <name evidence="8" type="ORF">MKW94_000283</name>
</gene>
<comment type="subcellular location">
    <subcellularLocation>
        <location evidence="1">Nucleus</location>
    </subcellularLocation>
</comment>
<comment type="caution">
    <text evidence="8">The sequence shown here is derived from an EMBL/GenBank/DDBJ whole genome shotgun (WGS) entry which is preliminary data.</text>
</comment>
<dbReference type="EMBL" id="JAJJMA010130581">
    <property type="protein sequence ID" value="MCL7033094.1"/>
    <property type="molecule type" value="Genomic_DNA"/>
</dbReference>